<feature type="region of interest" description="Disordered" evidence="2">
    <location>
        <begin position="450"/>
        <end position="485"/>
    </location>
</feature>
<protein>
    <recommendedName>
        <fullName evidence="5">WD40 repeat-like protein</fullName>
    </recommendedName>
</protein>
<dbReference type="InterPro" id="IPR036322">
    <property type="entry name" value="WD40_repeat_dom_sf"/>
</dbReference>
<feature type="region of interest" description="Disordered" evidence="2">
    <location>
        <begin position="546"/>
        <end position="670"/>
    </location>
</feature>
<keyword evidence="4" id="KW-1185">Reference proteome</keyword>
<dbReference type="AlphaFoldDB" id="A0A9P6Q7U0"/>
<sequence length="896" mass="97500">MRMNLMGTSRENPKAMFIANVNHILVYHFSTLTPRDPPTLVNRLLDPRCGNDDADDRTINVLQVGYLGTDEVVVTADEIGDVCVWFTMNLQRDPLLLSVTDSAWGIAIHAEKRLIAISSNAHTVTVFHCGIDGGNSRRWLSGDSETVVDAHPRISAPASTSSVAAGSVEGTSQQILRGHGHNIPTVAFSSCGNFVATASVDRTCRTWRLSDGNQIQEKTLGPLWGWGVCFISKESWTTLSRQQYKQIPKYHLRPGKLPGQNVKDSPFSTTAFTQRRLPIGRDLRMIRSRWYAGPLHDTSCDDLDSDEDEEDLFRQGSRAARQSHNILGGDADVHQDETDAQNASPFGVDIDQIEYEWGDLSSNSSSIADEVQYRDDELEQVASAHRHAATTTLALDADDSSDIGIDGDNEGIDMGTEAVGRGAEEGTSSDPALCYNSEGNRSVAGRAVTTVSEAPGREGSSSDQKHHDSPSTPAEQYSASKATGSRGILGQEQQPQEVINVDSSHIGISIHTEPYVPSPPPQYPMELLACATARNIYLLSRYPSAPDSAKDGIADPSTALQGSISLPPRLYHASDDEDDDDEFGSPNAIHGGPLLAWPDGGDEEMVESEYDPDYDTDPYYEDMDDLMGTADEDEDEDEEDMDDDGSDVDDGGEDDGDHDGDSDEDTDDLSTQNLYRPWRFHVSSQGPAVPSLHTLSVARAAASRADGRRVHYLDHIDRLFVMLLVPELNVLIVASQKGTITIFRLLSVLDDSTTQETKTHGSLDAVGSQFAGREALEAVGVQAAQSHKHEEPRTAAAKRDEVYRNDDESTATVMAQGVKHVLFPEAYLPRLEPPPSPLIGVSVLPLIRRPSGPASTLPVGSFILHLAYVDSQLYSYEIVLGDVEDDGLVDVSSVFV</sequence>
<feature type="compositionally biased region" description="Acidic residues" evidence="2">
    <location>
        <begin position="600"/>
        <end position="668"/>
    </location>
</feature>
<feature type="region of interest" description="Disordered" evidence="2">
    <location>
        <begin position="421"/>
        <end position="440"/>
    </location>
</feature>
<evidence type="ECO:0000313" key="4">
    <source>
        <dbReference type="Proteomes" id="UP000726737"/>
    </source>
</evidence>
<dbReference type="InterPro" id="IPR015943">
    <property type="entry name" value="WD40/YVTN_repeat-like_dom_sf"/>
</dbReference>
<feature type="compositionally biased region" description="Polar residues" evidence="2">
    <location>
        <begin position="470"/>
        <end position="483"/>
    </location>
</feature>
<gene>
    <name evidence="3" type="ORF">BG011_002333</name>
</gene>
<evidence type="ECO:0008006" key="5">
    <source>
        <dbReference type="Google" id="ProtNLM"/>
    </source>
</evidence>
<comment type="caution">
    <text evidence="3">The sequence shown here is derived from an EMBL/GenBank/DDBJ whole genome shotgun (WGS) entry which is preliminary data.</text>
</comment>
<dbReference type="InterPro" id="IPR001680">
    <property type="entry name" value="WD40_rpt"/>
</dbReference>
<keyword evidence="1" id="KW-0853">WD repeat</keyword>
<dbReference type="PROSITE" id="PS50082">
    <property type="entry name" value="WD_REPEATS_2"/>
    <property type="match status" value="1"/>
</dbReference>
<reference evidence="3" key="1">
    <citation type="journal article" date="2020" name="Fungal Divers.">
        <title>Resolving the Mortierellaceae phylogeny through synthesis of multi-gene phylogenetics and phylogenomics.</title>
        <authorList>
            <person name="Vandepol N."/>
            <person name="Liber J."/>
            <person name="Desiro A."/>
            <person name="Na H."/>
            <person name="Kennedy M."/>
            <person name="Barry K."/>
            <person name="Grigoriev I.V."/>
            <person name="Miller A.N."/>
            <person name="O'Donnell K."/>
            <person name="Stajich J.E."/>
            <person name="Bonito G."/>
        </authorList>
    </citation>
    <scope>NUCLEOTIDE SEQUENCE</scope>
    <source>
        <strain evidence="3">KOD948</strain>
    </source>
</reference>
<dbReference type="Pfam" id="PF00400">
    <property type="entry name" value="WD40"/>
    <property type="match status" value="1"/>
</dbReference>
<dbReference type="OrthoDB" id="5591786at2759"/>
<feature type="repeat" description="WD" evidence="1">
    <location>
        <begin position="176"/>
        <end position="217"/>
    </location>
</feature>
<dbReference type="SUPFAM" id="SSF50978">
    <property type="entry name" value="WD40 repeat-like"/>
    <property type="match status" value="1"/>
</dbReference>
<dbReference type="SMART" id="SM00320">
    <property type="entry name" value="WD40"/>
    <property type="match status" value="3"/>
</dbReference>
<accession>A0A9P6Q7U0</accession>
<dbReference type="EMBL" id="JAAAJA010000172">
    <property type="protein sequence ID" value="KAG0259882.1"/>
    <property type="molecule type" value="Genomic_DNA"/>
</dbReference>
<dbReference type="PROSITE" id="PS50294">
    <property type="entry name" value="WD_REPEATS_REGION"/>
    <property type="match status" value="1"/>
</dbReference>
<dbReference type="Proteomes" id="UP000726737">
    <property type="component" value="Unassembled WGS sequence"/>
</dbReference>
<organism evidence="3 4">
    <name type="scientific">Mortierella polycephala</name>
    <dbReference type="NCBI Taxonomy" id="41804"/>
    <lineage>
        <taxon>Eukaryota</taxon>
        <taxon>Fungi</taxon>
        <taxon>Fungi incertae sedis</taxon>
        <taxon>Mucoromycota</taxon>
        <taxon>Mortierellomycotina</taxon>
        <taxon>Mortierellomycetes</taxon>
        <taxon>Mortierellales</taxon>
        <taxon>Mortierellaceae</taxon>
        <taxon>Mortierella</taxon>
    </lineage>
</organism>
<proteinExistence type="predicted"/>
<dbReference type="Gene3D" id="2.130.10.10">
    <property type="entry name" value="YVTN repeat-like/Quinoprotein amine dehydrogenase"/>
    <property type="match status" value="1"/>
</dbReference>
<evidence type="ECO:0000256" key="1">
    <source>
        <dbReference type="PROSITE-ProRule" id="PRU00221"/>
    </source>
</evidence>
<name>A0A9P6Q7U0_9FUNG</name>
<evidence type="ECO:0000256" key="2">
    <source>
        <dbReference type="SAM" id="MobiDB-lite"/>
    </source>
</evidence>
<evidence type="ECO:0000313" key="3">
    <source>
        <dbReference type="EMBL" id="KAG0259882.1"/>
    </source>
</evidence>